<keyword evidence="5 7" id="KW-1133">Transmembrane helix</keyword>
<keyword evidence="2" id="KW-0328">Glycosyltransferase</keyword>
<sequence length="317" mass="36080">MDLINNSVPTLAVVVPCYNEEEVLCETSKRLSAILLSLINDKLINQNSKVYFVDDGSRDNTWKLIEKESQNSSVRGIKLSRNHGHQKALLAGLMTVTEDIIISIDADLQDDTNAIREMVIKYQEGCEVVYGVRDKRETDTAFKKLTAQGYYKLLEKMGVDLIYNHADYRLLSRKALDTLKEFDEVNIFLRGIVPLIGYQSGIVHYERKERFAGESKYPLKKMLAFAAEGITSFSNVPLRVITIFGLCVSLVSFFMIFWVLAVRIFTDEAVPGWASTMIPMFFLSGVQLLSLGIVGEYISKIYMETKRRPKYIIEKII</sequence>
<keyword evidence="10" id="KW-1185">Reference proteome</keyword>
<dbReference type="EMBL" id="JAPMOU010000026">
    <property type="protein sequence ID" value="MDE1463955.1"/>
    <property type="molecule type" value="Genomic_DNA"/>
</dbReference>
<dbReference type="InterPro" id="IPR029044">
    <property type="entry name" value="Nucleotide-diphossugar_trans"/>
</dbReference>
<accession>A0ABT5UC49</accession>
<organism evidence="9 10">
    <name type="scientific">Spartinivicinus poritis</name>
    <dbReference type="NCBI Taxonomy" id="2994640"/>
    <lineage>
        <taxon>Bacteria</taxon>
        <taxon>Pseudomonadati</taxon>
        <taxon>Pseudomonadota</taxon>
        <taxon>Gammaproteobacteria</taxon>
        <taxon>Oceanospirillales</taxon>
        <taxon>Zooshikellaceae</taxon>
        <taxon>Spartinivicinus</taxon>
    </lineage>
</organism>
<keyword evidence="6 7" id="KW-0472">Membrane</keyword>
<evidence type="ECO:0000313" key="9">
    <source>
        <dbReference type="EMBL" id="MDE1463955.1"/>
    </source>
</evidence>
<dbReference type="Gene3D" id="3.90.550.10">
    <property type="entry name" value="Spore Coat Polysaccharide Biosynthesis Protein SpsA, Chain A"/>
    <property type="match status" value="1"/>
</dbReference>
<evidence type="ECO:0000256" key="4">
    <source>
        <dbReference type="ARBA" id="ARBA00022692"/>
    </source>
</evidence>
<feature type="transmembrane region" description="Helical" evidence="7">
    <location>
        <begin position="240"/>
        <end position="265"/>
    </location>
</feature>
<evidence type="ECO:0000256" key="2">
    <source>
        <dbReference type="ARBA" id="ARBA00022676"/>
    </source>
</evidence>
<keyword evidence="4 7" id="KW-0812">Transmembrane</keyword>
<evidence type="ECO:0000256" key="5">
    <source>
        <dbReference type="ARBA" id="ARBA00022989"/>
    </source>
</evidence>
<dbReference type="SUPFAM" id="SSF53448">
    <property type="entry name" value="Nucleotide-diphospho-sugar transferases"/>
    <property type="match status" value="1"/>
</dbReference>
<evidence type="ECO:0000259" key="8">
    <source>
        <dbReference type="Pfam" id="PF00535"/>
    </source>
</evidence>
<dbReference type="InterPro" id="IPR001173">
    <property type="entry name" value="Glyco_trans_2-like"/>
</dbReference>
<protein>
    <submittedName>
        <fullName evidence="9">Glycosyltransferase family 2 protein</fullName>
    </submittedName>
</protein>
<feature type="transmembrane region" description="Helical" evidence="7">
    <location>
        <begin position="277"/>
        <end position="298"/>
    </location>
</feature>
<evidence type="ECO:0000313" key="10">
    <source>
        <dbReference type="Proteomes" id="UP001528823"/>
    </source>
</evidence>
<dbReference type="RefSeq" id="WP_274690286.1">
    <property type="nucleotide sequence ID" value="NZ_JAPMOU010000026.1"/>
</dbReference>
<evidence type="ECO:0000256" key="7">
    <source>
        <dbReference type="SAM" id="Phobius"/>
    </source>
</evidence>
<name>A0ABT5UC49_9GAMM</name>
<comment type="subcellular location">
    <subcellularLocation>
        <location evidence="1">Membrane</location>
        <topology evidence="1">Multi-pass membrane protein</topology>
    </subcellularLocation>
</comment>
<proteinExistence type="predicted"/>
<dbReference type="CDD" id="cd04187">
    <property type="entry name" value="DPM1_like_bac"/>
    <property type="match status" value="1"/>
</dbReference>
<evidence type="ECO:0000256" key="6">
    <source>
        <dbReference type="ARBA" id="ARBA00023136"/>
    </source>
</evidence>
<reference evidence="9 10" key="1">
    <citation type="submission" date="2022-11" db="EMBL/GenBank/DDBJ databases">
        <title>Spartinivicinus poritis sp. nov., isolated from scleractinian coral Porites lutea.</title>
        <authorList>
            <person name="Zhang G."/>
            <person name="Cai L."/>
            <person name="Wei Q."/>
        </authorList>
    </citation>
    <scope>NUCLEOTIDE SEQUENCE [LARGE SCALE GENOMIC DNA]</scope>
    <source>
        <strain evidence="9 10">A2-2</strain>
    </source>
</reference>
<keyword evidence="3" id="KW-0808">Transferase</keyword>
<dbReference type="Proteomes" id="UP001528823">
    <property type="component" value="Unassembled WGS sequence"/>
</dbReference>
<evidence type="ECO:0000256" key="1">
    <source>
        <dbReference type="ARBA" id="ARBA00004141"/>
    </source>
</evidence>
<comment type="caution">
    <text evidence="9">The sequence shown here is derived from an EMBL/GenBank/DDBJ whole genome shotgun (WGS) entry which is preliminary data.</text>
</comment>
<dbReference type="Pfam" id="PF00535">
    <property type="entry name" value="Glycos_transf_2"/>
    <property type="match status" value="1"/>
</dbReference>
<dbReference type="PANTHER" id="PTHR48090">
    <property type="entry name" value="UNDECAPRENYL-PHOSPHATE 4-DEOXY-4-FORMAMIDO-L-ARABINOSE TRANSFERASE-RELATED"/>
    <property type="match status" value="1"/>
</dbReference>
<dbReference type="PANTHER" id="PTHR48090:SF1">
    <property type="entry name" value="PROPHAGE BACTOPRENOL GLUCOSYL TRANSFERASE HOMOLOG"/>
    <property type="match status" value="1"/>
</dbReference>
<evidence type="ECO:0000256" key="3">
    <source>
        <dbReference type="ARBA" id="ARBA00022679"/>
    </source>
</evidence>
<dbReference type="InterPro" id="IPR050256">
    <property type="entry name" value="Glycosyltransferase_2"/>
</dbReference>
<gene>
    <name evidence="9" type="ORF">ORQ98_18535</name>
</gene>
<feature type="domain" description="Glycosyltransferase 2-like" evidence="8">
    <location>
        <begin position="13"/>
        <end position="178"/>
    </location>
</feature>